<evidence type="ECO:0000313" key="3">
    <source>
        <dbReference type="EMBL" id="QHS94647.1"/>
    </source>
</evidence>
<accession>A0A6C0BQI5</accession>
<dbReference type="EMBL" id="MN739228">
    <property type="protein sequence ID" value="QHS94647.1"/>
    <property type="molecule type" value="Genomic_DNA"/>
</dbReference>
<name>A0A6C0BQI5_9ZZZZ</name>
<dbReference type="AlphaFoldDB" id="A0A6C0BQI5"/>
<feature type="coiled-coil region" evidence="1">
    <location>
        <begin position="67"/>
        <end position="109"/>
    </location>
</feature>
<reference evidence="3" key="1">
    <citation type="journal article" date="2020" name="Nature">
        <title>Giant virus diversity and host interactions through global metagenomics.</title>
        <authorList>
            <person name="Schulz F."/>
            <person name="Roux S."/>
            <person name="Paez-Espino D."/>
            <person name="Jungbluth S."/>
            <person name="Walsh D.A."/>
            <person name="Denef V.J."/>
            <person name="McMahon K.D."/>
            <person name="Konstantinidis K.T."/>
            <person name="Eloe-Fadrosh E.A."/>
            <person name="Kyrpides N.C."/>
            <person name="Woyke T."/>
        </authorList>
    </citation>
    <scope>NUCLEOTIDE SEQUENCE</scope>
    <source>
        <strain evidence="3">GVMAG-M-3300018416-45</strain>
    </source>
</reference>
<protein>
    <submittedName>
        <fullName evidence="3">Uncharacterized protein</fullName>
    </submittedName>
</protein>
<feature type="region of interest" description="Disordered" evidence="2">
    <location>
        <begin position="179"/>
        <end position="327"/>
    </location>
</feature>
<feature type="compositionally biased region" description="Basic and acidic residues" evidence="2">
    <location>
        <begin position="212"/>
        <end position="240"/>
    </location>
</feature>
<feature type="compositionally biased region" description="Basic residues" evidence="2">
    <location>
        <begin position="303"/>
        <end position="327"/>
    </location>
</feature>
<sequence length="327" mass="36913">MEFQPATMFNDISEKVKLVYVELEKAKKHDKKKDVAILYHLVVRLTSDGLTYAIAMYENESPGSKERRRANNLKNHMERRLVVLRQESFAAYQEAEKEALDRLKAAEIKMGMSKIAQDTAMEAYYNAFDSGDEARIVETLSETDMREMAATADLKAYRDAKEELEMLPMEIYETHHSVETEIKRSKRKLEKDGQTALPHDVDRLAYSFSKLKGPDDVSHGASEPDSKITRRVHSGQDVDRLAYSFSKLKGPDDVSHGASEPATKRTRRSTNDQDVDALAKTLSKLPGLDDGSPSSTTTTGGKPRGRKSRGRKSRGRKSRGRKSRGRR</sequence>
<organism evidence="3">
    <name type="scientific">viral metagenome</name>
    <dbReference type="NCBI Taxonomy" id="1070528"/>
    <lineage>
        <taxon>unclassified sequences</taxon>
        <taxon>metagenomes</taxon>
        <taxon>organismal metagenomes</taxon>
    </lineage>
</organism>
<feature type="compositionally biased region" description="Basic and acidic residues" evidence="2">
    <location>
        <begin position="179"/>
        <end position="203"/>
    </location>
</feature>
<proteinExistence type="predicted"/>
<evidence type="ECO:0000256" key="2">
    <source>
        <dbReference type="SAM" id="MobiDB-lite"/>
    </source>
</evidence>
<feature type="compositionally biased region" description="Low complexity" evidence="2">
    <location>
        <begin position="291"/>
        <end position="301"/>
    </location>
</feature>
<keyword evidence="1" id="KW-0175">Coiled coil</keyword>
<evidence type="ECO:0000256" key="1">
    <source>
        <dbReference type="SAM" id="Coils"/>
    </source>
</evidence>